<gene>
    <name evidence="1" type="ORF">K0M31_002212</name>
</gene>
<protein>
    <submittedName>
        <fullName evidence="1">Uncharacterized protein</fullName>
    </submittedName>
</protein>
<proteinExistence type="predicted"/>
<keyword evidence="2" id="KW-1185">Reference proteome</keyword>
<dbReference type="EMBL" id="JAHYIQ010000001">
    <property type="protein sequence ID" value="KAK1137717.1"/>
    <property type="molecule type" value="Genomic_DNA"/>
</dbReference>
<evidence type="ECO:0000313" key="1">
    <source>
        <dbReference type="EMBL" id="KAK1137717.1"/>
    </source>
</evidence>
<comment type="caution">
    <text evidence="1">The sequence shown here is derived from an EMBL/GenBank/DDBJ whole genome shotgun (WGS) entry which is preliminary data.</text>
</comment>
<dbReference type="Proteomes" id="UP001177670">
    <property type="component" value="Unassembled WGS sequence"/>
</dbReference>
<dbReference type="AlphaFoldDB" id="A0AA40KYZ2"/>
<name>A0AA40KYZ2_9HYME</name>
<reference evidence="1" key="1">
    <citation type="submission" date="2021-10" db="EMBL/GenBank/DDBJ databases">
        <title>Melipona bicolor Genome sequencing and assembly.</title>
        <authorList>
            <person name="Araujo N.S."/>
            <person name="Arias M.C."/>
        </authorList>
    </citation>
    <scope>NUCLEOTIDE SEQUENCE</scope>
    <source>
        <strain evidence="1">USP_2M_L1-L4_2017</strain>
        <tissue evidence="1">Whole body</tissue>
    </source>
</reference>
<accession>A0AA40KYZ2</accession>
<sequence>MRDSFRETAKSILIVQNSSNRHVLINVLQKLLNCLLYCFNNIKLDTIERVSMHIVFTFLSVANYELRQLIFNNVLDTRVKACLYSLHWSAYVAECQGATTLRMCQHGGVTSDAREV</sequence>
<evidence type="ECO:0000313" key="2">
    <source>
        <dbReference type="Proteomes" id="UP001177670"/>
    </source>
</evidence>
<organism evidence="1 2">
    <name type="scientific">Melipona bicolor</name>
    <dbReference type="NCBI Taxonomy" id="60889"/>
    <lineage>
        <taxon>Eukaryota</taxon>
        <taxon>Metazoa</taxon>
        <taxon>Ecdysozoa</taxon>
        <taxon>Arthropoda</taxon>
        <taxon>Hexapoda</taxon>
        <taxon>Insecta</taxon>
        <taxon>Pterygota</taxon>
        <taxon>Neoptera</taxon>
        <taxon>Endopterygota</taxon>
        <taxon>Hymenoptera</taxon>
        <taxon>Apocrita</taxon>
        <taxon>Aculeata</taxon>
        <taxon>Apoidea</taxon>
        <taxon>Anthophila</taxon>
        <taxon>Apidae</taxon>
        <taxon>Melipona</taxon>
    </lineage>
</organism>